<reference evidence="1" key="1">
    <citation type="journal article" date="2015" name="Nature">
        <title>Complex archaea that bridge the gap between prokaryotes and eukaryotes.</title>
        <authorList>
            <person name="Spang A."/>
            <person name="Saw J.H."/>
            <person name="Jorgensen S.L."/>
            <person name="Zaremba-Niedzwiedzka K."/>
            <person name="Martijn J."/>
            <person name="Lind A.E."/>
            <person name="van Eijk R."/>
            <person name="Schleper C."/>
            <person name="Guy L."/>
            <person name="Ettema T.J."/>
        </authorList>
    </citation>
    <scope>NUCLEOTIDE SEQUENCE</scope>
</reference>
<accession>A0A0F9I2M0</accession>
<dbReference type="EMBL" id="LAZR01013459">
    <property type="protein sequence ID" value="KKM21876.1"/>
    <property type="molecule type" value="Genomic_DNA"/>
</dbReference>
<organism evidence="1">
    <name type="scientific">marine sediment metagenome</name>
    <dbReference type="NCBI Taxonomy" id="412755"/>
    <lineage>
        <taxon>unclassified sequences</taxon>
        <taxon>metagenomes</taxon>
        <taxon>ecological metagenomes</taxon>
    </lineage>
</organism>
<name>A0A0F9I2M0_9ZZZZ</name>
<sequence>MVSKRQSRVWGINRICSICYQSFLARNPIVKRCDECMKDDFFDDNTEFIELDLTERNNKTDYFASTLLSSGELLYKEAEEYILSRFRLTATERKSLNNLSDVMRKDIWG</sequence>
<gene>
    <name evidence="1" type="ORF">LCGC14_1631090</name>
</gene>
<comment type="caution">
    <text evidence="1">The sequence shown here is derived from an EMBL/GenBank/DDBJ whole genome shotgun (WGS) entry which is preliminary data.</text>
</comment>
<proteinExistence type="predicted"/>
<evidence type="ECO:0000313" key="1">
    <source>
        <dbReference type="EMBL" id="KKM21876.1"/>
    </source>
</evidence>
<protein>
    <submittedName>
        <fullName evidence="1">Uncharacterized protein</fullName>
    </submittedName>
</protein>
<dbReference type="AlphaFoldDB" id="A0A0F9I2M0"/>